<evidence type="ECO:0000313" key="5">
    <source>
        <dbReference type="Proteomes" id="UP001595752"/>
    </source>
</evidence>
<name>A0ABV8B299_9BACI</name>
<dbReference type="PANTHER" id="PTHR43673">
    <property type="entry name" value="NAD(P)H NITROREDUCTASE YDGI-RELATED"/>
    <property type="match status" value="1"/>
</dbReference>
<proteinExistence type="inferred from homology"/>
<dbReference type="InterPro" id="IPR000415">
    <property type="entry name" value="Nitroreductase-like"/>
</dbReference>
<accession>A0ABV8B299</accession>
<dbReference type="Pfam" id="PF00881">
    <property type="entry name" value="Nitroreductase"/>
    <property type="match status" value="1"/>
</dbReference>
<dbReference type="EMBL" id="JBHRZT010000052">
    <property type="protein sequence ID" value="MFC3884318.1"/>
    <property type="molecule type" value="Genomic_DNA"/>
</dbReference>
<dbReference type="InterPro" id="IPR029479">
    <property type="entry name" value="Nitroreductase"/>
</dbReference>
<dbReference type="RefSeq" id="WP_377915652.1">
    <property type="nucleotide sequence ID" value="NZ_JBHRZT010000052.1"/>
</dbReference>
<evidence type="ECO:0000259" key="3">
    <source>
        <dbReference type="Pfam" id="PF00881"/>
    </source>
</evidence>
<dbReference type="Gene3D" id="3.40.109.10">
    <property type="entry name" value="NADH Oxidase"/>
    <property type="match status" value="1"/>
</dbReference>
<dbReference type="CDD" id="cd02137">
    <property type="entry name" value="MhqN-like"/>
    <property type="match status" value="1"/>
</dbReference>
<evidence type="ECO:0000256" key="2">
    <source>
        <dbReference type="ARBA" id="ARBA00023002"/>
    </source>
</evidence>
<dbReference type="PANTHER" id="PTHR43673:SF3">
    <property type="entry name" value="NAD(P)H NITROREDUCTASE YODC-RELATED"/>
    <property type="match status" value="1"/>
</dbReference>
<organism evidence="4 5">
    <name type="scientific">Bacillus songklensis</name>
    <dbReference type="NCBI Taxonomy" id="1069116"/>
    <lineage>
        <taxon>Bacteria</taxon>
        <taxon>Bacillati</taxon>
        <taxon>Bacillota</taxon>
        <taxon>Bacilli</taxon>
        <taxon>Bacillales</taxon>
        <taxon>Bacillaceae</taxon>
        <taxon>Bacillus</taxon>
    </lineage>
</organism>
<dbReference type="GO" id="GO:0016491">
    <property type="term" value="F:oxidoreductase activity"/>
    <property type="evidence" value="ECO:0007669"/>
    <property type="project" value="UniProtKB-KW"/>
</dbReference>
<dbReference type="Proteomes" id="UP001595752">
    <property type="component" value="Unassembled WGS sequence"/>
</dbReference>
<evidence type="ECO:0000313" key="4">
    <source>
        <dbReference type="EMBL" id="MFC3884318.1"/>
    </source>
</evidence>
<sequence length="203" mass="22369">MTKDFFEIVNERASVRHYDASVKLSKEEVTELLEATGKSPSAWNLQHWNYIVFLSNEAKERLLPIGYNQKQIVEAGAVVAILGDLEANKNTDKVYNPLVEAGHMTPEIKDVLAGQIDAAYQNPVYARDAAFSNASLAAMTLMLAAKAKGYDTCAMGGFNVQRFIEEFKVPERYIPIMLISVGKAAKPAHASARLSVDELATFL</sequence>
<dbReference type="SUPFAM" id="SSF55469">
    <property type="entry name" value="FMN-dependent nitroreductase-like"/>
    <property type="match status" value="1"/>
</dbReference>
<comment type="similarity">
    <text evidence="1">Belongs to the nitroreductase family.</text>
</comment>
<evidence type="ECO:0000256" key="1">
    <source>
        <dbReference type="ARBA" id="ARBA00007118"/>
    </source>
</evidence>
<feature type="domain" description="Nitroreductase" evidence="3">
    <location>
        <begin position="10"/>
        <end position="183"/>
    </location>
</feature>
<dbReference type="EC" id="1.7.1.-" evidence="4"/>
<comment type="caution">
    <text evidence="4">The sequence shown here is derived from an EMBL/GenBank/DDBJ whole genome shotgun (WGS) entry which is preliminary data.</text>
</comment>
<reference evidence="5" key="1">
    <citation type="journal article" date="2019" name="Int. J. Syst. Evol. Microbiol.">
        <title>The Global Catalogue of Microorganisms (GCM) 10K type strain sequencing project: providing services to taxonomists for standard genome sequencing and annotation.</title>
        <authorList>
            <consortium name="The Broad Institute Genomics Platform"/>
            <consortium name="The Broad Institute Genome Sequencing Center for Infectious Disease"/>
            <person name="Wu L."/>
            <person name="Ma J."/>
        </authorList>
    </citation>
    <scope>NUCLEOTIDE SEQUENCE [LARGE SCALE GENOMIC DNA]</scope>
    <source>
        <strain evidence="5">CCUG 61889</strain>
    </source>
</reference>
<protein>
    <submittedName>
        <fullName evidence="4">Nitroreductase family protein</fullName>
        <ecNumber evidence="4">1.7.1.-</ecNumber>
    </submittedName>
</protein>
<gene>
    <name evidence="4" type="ORF">ACFOU2_12755</name>
</gene>
<keyword evidence="2 4" id="KW-0560">Oxidoreductase</keyword>
<keyword evidence="5" id="KW-1185">Reference proteome</keyword>